<feature type="domain" description="Pyridoxamine kinase/Phosphomethylpyrimidine kinase" evidence="6">
    <location>
        <begin position="79"/>
        <end position="223"/>
    </location>
</feature>
<keyword evidence="8" id="KW-1185">Reference proteome</keyword>
<organism evidence="7 8">
    <name type="scientific">Amorphus orientalis</name>
    <dbReference type="NCBI Taxonomy" id="649198"/>
    <lineage>
        <taxon>Bacteria</taxon>
        <taxon>Pseudomonadati</taxon>
        <taxon>Pseudomonadota</taxon>
        <taxon>Alphaproteobacteria</taxon>
        <taxon>Hyphomicrobiales</taxon>
        <taxon>Amorphaceae</taxon>
        <taxon>Amorphus</taxon>
    </lineage>
</organism>
<evidence type="ECO:0000256" key="4">
    <source>
        <dbReference type="ARBA" id="ARBA00022777"/>
    </source>
</evidence>
<keyword evidence="2 7" id="KW-0808">Transferase</keyword>
<dbReference type="EC" id="2.7.1.35" evidence="1"/>
<dbReference type="InterPro" id="IPR029056">
    <property type="entry name" value="Ribokinase-like"/>
</dbReference>
<dbReference type="Pfam" id="PF08543">
    <property type="entry name" value="Phos_pyr_kin"/>
    <property type="match status" value="1"/>
</dbReference>
<dbReference type="CDD" id="cd01173">
    <property type="entry name" value="pyridoxal_pyridoxamine_kinase"/>
    <property type="match status" value="1"/>
</dbReference>
<dbReference type="EMBL" id="JAUSUL010000002">
    <property type="protein sequence ID" value="MDQ0315174.1"/>
    <property type="molecule type" value="Genomic_DNA"/>
</dbReference>
<proteinExistence type="predicted"/>
<dbReference type="AlphaFoldDB" id="A0AAE3VME3"/>
<dbReference type="GO" id="GO:0008478">
    <property type="term" value="F:pyridoxal kinase activity"/>
    <property type="evidence" value="ECO:0007669"/>
    <property type="project" value="UniProtKB-EC"/>
</dbReference>
<reference evidence="7" key="1">
    <citation type="submission" date="2023-07" db="EMBL/GenBank/DDBJ databases">
        <title>Genomic Encyclopedia of Type Strains, Phase IV (KMG-IV): sequencing the most valuable type-strain genomes for metagenomic binning, comparative biology and taxonomic classification.</title>
        <authorList>
            <person name="Goeker M."/>
        </authorList>
    </citation>
    <scope>NUCLEOTIDE SEQUENCE</scope>
    <source>
        <strain evidence="7">DSM 21202</strain>
    </source>
</reference>
<evidence type="ECO:0000313" key="8">
    <source>
        <dbReference type="Proteomes" id="UP001229244"/>
    </source>
</evidence>
<dbReference type="RefSeq" id="WP_306885012.1">
    <property type="nucleotide sequence ID" value="NZ_JAUSUL010000002.1"/>
</dbReference>
<dbReference type="Gene3D" id="3.40.1190.20">
    <property type="match status" value="1"/>
</dbReference>
<dbReference type="GO" id="GO:0005829">
    <property type="term" value="C:cytosol"/>
    <property type="evidence" value="ECO:0007669"/>
    <property type="project" value="TreeGrafter"/>
</dbReference>
<dbReference type="PANTHER" id="PTHR10534">
    <property type="entry name" value="PYRIDOXAL KINASE"/>
    <property type="match status" value="1"/>
</dbReference>
<dbReference type="SUPFAM" id="SSF53613">
    <property type="entry name" value="Ribokinase-like"/>
    <property type="match status" value="1"/>
</dbReference>
<comment type="caution">
    <text evidence="7">The sequence shown here is derived from an EMBL/GenBank/DDBJ whole genome shotgun (WGS) entry which is preliminary data.</text>
</comment>
<dbReference type="GO" id="GO:0005524">
    <property type="term" value="F:ATP binding"/>
    <property type="evidence" value="ECO:0007669"/>
    <property type="project" value="UniProtKB-KW"/>
</dbReference>
<sequence>MDTAAPKAVIVISSLVARGAIGLRATGFALERLGHPVWAVPTVFLPWHPGHGPSTRTVTDPANLAAALDELADSQWLDEVGAIVSGFLGAAEHAEAIASFVDRVKARQPDVLYLCDPVHGDAGGLYIPERRADAIRDTLIPRADIATPNRHELAWLTGMATDDIGSALAAARRLGPDRVLVTSAPALMRNSIATLYATPRGAWAAEHPLVAHPPHGPGDLSAGLLIDQVLANRPDEAALERTAAGAFEIVARSAKAGSDELTLVADQGRLPRPMAMVQMRRLAEAKA</sequence>
<evidence type="ECO:0000256" key="2">
    <source>
        <dbReference type="ARBA" id="ARBA00022679"/>
    </source>
</evidence>
<keyword evidence="5" id="KW-0067">ATP-binding</keyword>
<evidence type="ECO:0000256" key="3">
    <source>
        <dbReference type="ARBA" id="ARBA00022741"/>
    </source>
</evidence>
<name>A0AAE3VME3_9HYPH</name>
<dbReference type="NCBIfam" id="TIGR00687">
    <property type="entry name" value="pyridox_kin"/>
    <property type="match status" value="1"/>
</dbReference>
<accession>A0AAE3VME3</accession>
<dbReference type="GO" id="GO:0009443">
    <property type="term" value="P:pyridoxal 5'-phosphate salvage"/>
    <property type="evidence" value="ECO:0007669"/>
    <property type="project" value="InterPro"/>
</dbReference>
<dbReference type="NCBIfam" id="NF004398">
    <property type="entry name" value="PRK05756.1"/>
    <property type="match status" value="1"/>
</dbReference>
<keyword evidence="4 7" id="KW-0418">Kinase</keyword>
<keyword evidence="3" id="KW-0547">Nucleotide-binding</keyword>
<evidence type="ECO:0000256" key="1">
    <source>
        <dbReference type="ARBA" id="ARBA00012104"/>
    </source>
</evidence>
<evidence type="ECO:0000256" key="5">
    <source>
        <dbReference type="ARBA" id="ARBA00022840"/>
    </source>
</evidence>
<evidence type="ECO:0000259" key="6">
    <source>
        <dbReference type="Pfam" id="PF08543"/>
    </source>
</evidence>
<dbReference type="InterPro" id="IPR013749">
    <property type="entry name" value="PM/HMP-P_kinase-1"/>
</dbReference>
<protein>
    <recommendedName>
        <fullName evidence="1">pyridoxal kinase</fullName>
        <ecNumber evidence="1">2.7.1.35</ecNumber>
    </recommendedName>
</protein>
<dbReference type="InterPro" id="IPR004625">
    <property type="entry name" value="PyrdxlKinase"/>
</dbReference>
<dbReference type="PANTHER" id="PTHR10534:SF2">
    <property type="entry name" value="PYRIDOXAL KINASE"/>
    <property type="match status" value="1"/>
</dbReference>
<dbReference type="Proteomes" id="UP001229244">
    <property type="component" value="Unassembled WGS sequence"/>
</dbReference>
<gene>
    <name evidence="7" type="ORF">J2S73_001631</name>
</gene>
<evidence type="ECO:0000313" key="7">
    <source>
        <dbReference type="EMBL" id="MDQ0315174.1"/>
    </source>
</evidence>